<name>A0A2Z3H1Q6_9BACT</name>
<keyword evidence="2" id="KW-1185">Reference proteome</keyword>
<organism evidence="1 2">
    <name type="scientific">Gemmata obscuriglobus</name>
    <dbReference type="NCBI Taxonomy" id="114"/>
    <lineage>
        <taxon>Bacteria</taxon>
        <taxon>Pseudomonadati</taxon>
        <taxon>Planctomycetota</taxon>
        <taxon>Planctomycetia</taxon>
        <taxon>Gemmatales</taxon>
        <taxon>Gemmataceae</taxon>
        <taxon>Gemmata</taxon>
    </lineage>
</organism>
<proteinExistence type="predicted"/>
<accession>A0A2Z3H1Q6</accession>
<dbReference type="Proteomes" id="UP000245802">
    <property type="component" value="Chromosome"/>
</dbReference>
<dbReference type="KEGG" id="gog:C1280_08540"/>
<protein>
    <submittedName>
        <fullName evidence="1">Uncharacterized protein</fullName>
    </submittedName>
</protein>
<dbReference type="AlphaFoldDB" id="A0A2Z3H1Q6"/>
<dbReference type="EMBL" id="CP025958">
    <property type="protein sequence ID" value="AWM37065.1"/>
    <property type="molecule type" value="Genomic_DNA"/>
</dbReference>
<sequence>MLDVSRKELWAMPSARLLLASLTEPKNVSAYRLHPLSHKIVDRAIALRYGRLVRAMKPGELIEDKMRCYPEDEYDQQEAKKLGAADWMLNVLNANPAYCSWGPHEDYMWKEGDGWDSRVLKESWDDFGPWELDHMNEVVNFYFAIGRDSKECPTCVGRFYHPDSQWVSESFYSHSSPFKRQTERDLQGKAIMARFGGDEMRPIHSYGIFPDEATQSRYGMGFRAFCEEMRLNYCWHDRITQDEVDALIEAGRLHDLTSDWSAGSGWQKKEPLPAITPEMVNARQGRGLDSHDGINRSILIRARLKRLGLPEYCPQCDGDGTVFTSDQPHLSLVLWVLHPRKGCSRGVEIKNIQRHELPVVRDWLTSAANRNADRFSKLLDLAA</sequence>
<dbReference type="OrthoDB" id="4350294at2"/>
<evidence type="ECO:0000313" key="1">
    <source>
        <dbReference type="EMBL" id="AWM37065.1"/>
    </source>
</evidence>
<dbReference type="RefSeq" id="WP_010033463.1">
    <property type="nucleotide sequence ID" value="NZ_CP025958.1"/>
</dbReference>
<evidence type="ECO:0000313" key="2">
    <source>
        <dbReference type="Proteomes" id="UP000245802"/>
    </source>
</evidence>
<gene>
    <name evidence="1" type="ORF">C1280_08540</name>
</gene>
<reference evidence="1 2" key="1">
    <citation type="submission" date="2018-01" db="EMBL/GenBank/DDBJ databases">
        <title>G. obscuriglobus.</title>
        <authorList>
            <person name="Franke J."/>
            <person name="Blomberg W."/>
            <person name="Selmecki A."/>
        </authorList>
    </citation>
    <scope>NUCLEOTIDE SEQUENCE [LARGE SCALE GENOMIC DNA]</scope>
    <source>
        <strain evidence="1 2">DSM 5831</strain>
    </source>
</reference>